<gene>
    <name evidence="1" type="ORF">HHU12_20935</name>
</gene>
<name>A0A7X9XBB1_9BACT</name>
<keyword evidence="2" id="KW-1185">Reference proteome</keyword>
<evidence type="ECO:0000313" key="2">
    <source>
        <dbReference type="Proteomes" id="UP000576082"/>
    </source>
</evidence>
<dbReference type="RefSeq" id="WP_169658692.1">
    <property type="nucleotide sequence ID" value="NZ_JABANE010000064.1"/>
</dbReference>
<accession>A0A7X9XBB1</accession>
<protein>
    <recommendedName>
        <fullName evidence="3">Lipoprotein</fullName>
    </recommendedName>
</protein>
<dbReference type="PROSITE" id="PS51257">
    <property type="entry name" value="PROKAR_LIPOPROTEIN"/>
    <property type="match status" value="1"/>
</dbReference>
<dbReference type="AlphaFoldDB" id="A0A7X9XBB1"/>
<dbReference type="EMBL" id="JABANE010000064">
    <property type="protein sequence ID" value="NME70454.1"/>
    <property type="molecule type" value="Genomic_DNA"/>
</dbReference>
<sequence length="243" mass="28436">MRYIISAIILISSLYSCKNETKLPVLKQSGFKEKSWIEFDWFSKKNYFDIFYIGNLEDTFLLKPEIKFHHEIEYSGIKFNDTTLRHSRKIYDLYCGHLLSQEEFKANSKYYSDTTVLEVKIDTTQIMNYGWGKSYPLFIINRSNSLAFIGHGIDYPHVGLEIQNSQGKFISVGRSYFKIGCSMGEDEFNLFPNEVLISQIPIFRGKSTTKLRVRFSNFISNEITCEVDESIFHHYTTLIQPKQ</sequence>
<proteinExistence type="predicted"/>
<organism evidence="1 2">
    <name type="scientific">Flammeovirga aprica JL-4</name>
    <dbReference type="NCBI Taxonomy" id="694437"/>
    <lineage>
        <taxon>Bacteria</taxon>
        <taxon>Pseudomonadati</taxon>
        <taxon>Bacteroidota</taxon>
        <taxon>Cytophagia</taxon>
        <taxon>Cytophagales</taxon>
        <taxon>Flammeovirgaceae</taxon>
        <taxon>Flammeovirga</taxon>
    </lineage>
</organism>
<reference evidence="1 2" key="1">
    <citation type="submission" date="2020-04" db="EMBL/GenBank/DDBJ databases">
        <title>Flammeovirga sp. SR4, a novel species isolated from seawater.</title>
        <authorList>
            <person name="Wang X."/>
        </authorList>
    </citation>
    <scope>NUCLEOTIDE SEQUENCE [LARGE SCALE GENOMIC DNA]</scope>
    <source>
        <strain evidence="1 2">ATCC 23126</strain>
    </source>
</reference>
<evidence type="ECO:0008006" key="3">
    <source>
        <dbReference type="Google" id="ProtNLM"/>
    </source>
</evidence>
<comment type="caution">
    <text evidence="1">The sequence shown here is derived from an EMBL/GenBank/DDBJ whole genome shotgun (WGS) entry which is preliminary data.</text>
</comment>
<evidence type="ECO:0000313" key="1">
    <source>
        <dbReference type="EMBL" id="NME70454.1"/>
    </source>
</evidence>
<dbReference type="Proteomes" id="UP000576082">
    <property type="component" value="Unassembled WGS sequence"/>
</dbReference>